<evidence type="ECO:0000256" key="1">
    <source>
        <dbReference type="SAM" id="MobiDB-lite"/>
    </source>
</evidence>
<feature type="compositionally biased region" description="Polar residues" evidence="1">
    <location>
        <begin position="16"/>
        <end position="28"/>
    </location>
</feature>
<feature type="compositionally biased region" description="Basic and acidic residues" evidence="1">
    <location>
        <begin position="645"/>
        <end position="711"/>
    </location>
</feature>
<dbReference type="EMBL" id="KZ454993">
    <property type="protein sequence ID" value="PKI82867.1"/>
    <property type="molecule type" value="Genomic_DNA"/>
</dbReference>
<dbReference type="Proteomes" id="UP000232875">
    <property type="component" value="Unassembled WGS sequence"/>
</dbReference>
<feature type="region of interest" description="Disordered" evidence="1">
    <location>
        <begin position="633"/>
        <end position="711"/>
    </location>
</feature>
<evidence type="ECO:0000313" key="2">
    <source>
        <dbReference type="EMBL" id="PKI82867.1"/>
    </source>
</evidence>
<feature type="region of interest" description="Disordered" evidence="1">
    <location>
        <begin position="1"/>
        <end position="285"/>
    </location>
</feature>
<protein>
    <submittedName>
        <fullName evidence="2">Uncharacterized protein</fullName>
    </submittedName>
</protein>
<feature type="compositionally biased region" description="Basic and acidic residues" evidence="1">
    <location>
        <begin position="400"/>
        <end position="441"/>
    </location>
</feature>
<proteinExistence type="predicted"/>
<dbReference type="STRING" id="2020962.A0A2N1J8I2"/>
<name>A0A2N1J8I2_9BASI</name>
<gene>
    <name evidence="2" type="ORF">MVES_003246</name>
</gene>
<feature type="region of interest" description="Disordered" evidence="1">
    <location>
        <begin position="400"/>
        <end position="453"/>
    </location>
</feature>
<reference evidence="2 3" key="1">
    <citation type="submission" date="2017-10" db="EMBL/GenBank/DDBJ databases">
        <title>A novel species of cold-tolerant Malassezia isolated from bats.</title>
        <authorList>
            <person name="Lorch J.M."/>
            <person name="Palmer J.M."/>
            <person name="Vanderwolf K.J."/>
            <person name="Schmidt K.Z."/>
            <person name="Verant M.L."/>
            <person name="Weller T.J."/>
            <person name="Blehert D.S."/>
        </authorList>
    </citation>
    <scope>NUCLEOTIDE SEQUENCE [LARGE SCALE GENOMIC DNA]</scope>
    <source>
        <strain evidence="2 3">NWHC:44797-103</strain>
    </source>
</reference>
<feature type="region of interest" description="Disordered" evidence="1">
    <location>
        <begin position="489"/>
        <end position="518"/>
    </location>
</feature>
<accession>A0A2N1J8I2</accession>
<keyword evidence="3" id="KW-1185">Reference proteome</keyword>
<feature type="compositionally biased region" description="Polar residues" evidence="1">
    <location>
        <begin position="200"/>
        <end position="220"/>
    </location>
</feature>
<feature type="region of interest" description="Disordered" evidence="1">
    <location>
        <begin position="332"/>
        <end position="384"/>
    </location>
</feature>
<evidence type="ECO:0000313" key="3">
    <source>
        <dbReference type="Proteomes" id="UP000232875"/>
    </source>
</evidence>
<feature type="compositionally biased region" description="Basic and acidic residues" evidence="1">
    <location>
        <begin position="371"/>
        <end position="384"/>
    </location>
</feature>
<organism evidence="2 3">
    <name type="scientific">Malassezia vespertilionis</name>
    <dbReference type="NCBI Taxonomy" id="2020962"/>
    <lineage>
        <taxon>Eukaryota</taxon>
        <taxon>Fungi</taxon>
        <taxon>Dikarya</taxon>
        <taxon>Basidiomycota</taxon>
        <taxon>Ustilaginomycotina</taxon>
        <taxon>Malasseziomycetes</taxon>
        <taxon>Malasseziales</taxon>
        <taxon>Malasseziaceae</taxon>
        <taxon>Malassezia</taxon>
    </lineage>
</organism>
<sequence>MHRIRGFTKRGDRQGDSQLASPTLSTSPILRGSPSMPSIQFAGAEKASRSIRFGQAGAPSPALANGETRTADLVPSVPESAQKQKGLRRSMSEHQMDAPRVEKPRKSSADGAWPARRWRGILRSVSHGDEKAAEADDASTRAVKTRSPAPNATAPLSPSLVPSSQTWVRSTPSEPIWNRKHRYLRSTQRDADDPVVPVSLSPTAHTHEASTSAELRSSLPSPRPDGVQPRLLSAVPFKALGPAAQAPVHERSPSLKSTNSASKTPDDLAALASAAVGQESVSSDSEAVRNAMWLSEERERHVAYQARLTQALPQRRSAVFDDASDGQHIDFLDVEEGSMERRTARSDPPSSITGTELYHDPPGVSEMPHNPQDDPLKILHEEQERERALLERDAQLRHQELERERERRKRQERELQLQREKEERRREELRAAETEQEEQRKQMLQKESAIRERERRELLRQQEEIAERKREVVRQRKLRKVRDVKIRDMRNVHRERPKPAPEQRVLGRSEERAEAERAEAERIEAERVRLEREMCEAMERTEAKKRLVADSIEKERRMRLTAELRALEDAEAERVTAIRREALAWEQAEREKAERREAERRIKMQAEKVHEEKLELERIAHERREKERMAKLEAERLASEQAEQEQARKREIAARAERERVERIEREEQERLARKERSERLAREQKEAAEREREQEKRRADEAEQQRKAEYEHLEQERIMIEEKALKRAKREAEDEDRVVRTRARKNEEYDEDGESSVAASDLTSLVDDAESNISQLMHRKLEIISKRTSNLGLQGILARKVPAPAIPEDAVPDTNHAPRAPTLRFALTHPPEPVDEEGIQPHPGIPWINAAMRTSLLHAAPAPTRILLDAPDRAQGAVSGLLKVAADFVQSAGPTRVEPVGAHTDAVRYFDGFCMHGLANCDTPRSDASNCALGEPAIMRCLAARLDFSDIWHLASIARGARHVLTTPSFLDMLLQRYLGSIGYQSWPDDQDPLPISLYDCHAFLLYPIVKDELQMAGDAYLVGAHRLDRRIPRLARSTTRAYSKILARVRLQPNRSVPCGSARVDVRTGTSFAQRPLHPPYQAGRATVFRVWTPEDQGTDEFFGTELQRAERELFIAGIWRYLNRGDMVLNTAKCDQYNDARYIFNGESFMPLPATYDPIGHLPSFMNMLLYPPTLYHGVVRYSGTSPVIYLDILPWRAQIIRSAQLVRDNVETIGANGQQYRIAKWLYRAVFTIDMPATDAAFDEAPYGAHHDWNGTVVLEAEGTAEHARELIERCIAPNEPGSLRAALLDVCMSGANEHATVPEIEPYHDETPSSTYPWMLVRERSRAGFIWLSMT</sequence>
<feature type="compositionally biased region" description="Polar residues" evidence="1">
    <location>
        <begin position="254"/>
        <end position="263"/>
    </location>
</feature>
<dbReference type="OrthoDB" id="3365519at2759"/>
<feature type="compositionally biased region" description="Polar residues" evidence="1">
    <location>
        <begin position="148"/>
        <end position="173"/>
    </location>
</feature>
<feature type="compositionally biased region" description="Basic and acidic residues" evidence="1">
    <location>
        <begin position="90"/>
        <end position="108"/>
    </location>
</feature>